<accession>A0A150PUN5</accession>
<organism evidence="1 2">
    <name type="scientific">Sorangium cellulosum</name>
    <name type="common">Polyangium cellulosum</name>
    <dbReference type="NCBI Taxonomy" id="56"/>
    <lineage>
        <taxon>Bacteria</taxon>
        <taxon>Pseudomonadati</taxon>
        <taxon>Myxococcota</taxon>
        <taxon>Polyangia</taxon>
        <taxon>Polyangiales</taxon>
        <taxon>Polyangiaceae</taxon>
        <taxon>Sorangium</taxon>
    </lineage>
</organism>
<name>A0A150PUN5_SORCE</name>
<dbReference type="AlphaFoldDB" id="A0A150PUN5"/>
<evidence type="ECO:0000313" key="2">
    <source>
        <dbReference type="Proteomes" id="UP000075420"/>
    </source>
</evidence>
<dbReference type="EMBL" id="JELY01000501">
    <property type="protein sequence ID" value="KYF59158.1"/>
    <property type="molecule type" value="Genomic_DNA"/>
</dbReference>
<proteinExistence type="predicted"/>
<protein>
    <submittedName>
        <fullName evidence="1">Uncharacterized protein</fullName>
    </submittedName>
</protein>
<gene>
    <name evidence="1" type="ORF">BE08_18730</name>
</gene>
<comment type="caution">
    <text evidence="1">The sequence shown here is derived from an EMBL/GenBank/DDBJ whole genome shotgun (WGS) entry which is preliminary data.</text>
</comment>
<reference evidence="1 2" key="1">
    <citation type="submission" date="2014-02" db="EMBL/GenBank/DDBJ databases">
        <title>The small core and large imbalanced accessory genome model reveals a collaborative survival strategy of Sorangium cellulosum strains in nature.</title>
        <authorList>
            <person name="Han K."/>
            <person name="Peng R."/>
            <person name="Blom J."/>
            <person name="Li Y.-Z."/>
        </authorList>
    </citation>
    <scope>NUCLEOTIDE SEQUENCE [LARGE SCALE GENOMIC DNA]</scope>
    <source>
        <strain evidence="1 2">So0157-25</strain>
    </source>
</reference>
<dbReference type="Proteomes" id="UP000075420">
    <property type="component" value="Unassembled WGS sequence"/>
</dbReference>
<sequence length="153" mass="16479">MRRSYGSLVEHLYARLEAKDPIVMDAAAFEAGEKVLARIRSSKPQRPPAAADAATVSFTGEHAIVDLGAPARTEVIHVELPPKGADGGAQQAMLEAALRRVPEVLMVQRDRIEKIVWSEHNYAAVIGGKLVPLLPPEVTDVDAGAPVEQLAMR</sequence>
<evidence type="ECO:0000313" key="1">
    <source>
        <dbReference type="EMBL" id="KYF59158.1"/>
    </source>
</evidence>